<dbReference type="OrthoDB" id="523889at2759"/>
<dbReference type="ExpressionAtlas" id="A0A2K3CZ85">
    <property type="expression patterns" value="baseline"/>
</dbReference>
<evidence type="ECO:0000313" key="3">
    <source>
        <dbReference type="Proteomes" id="UP000006906"/>
    </source>
</evidence>
<dbReference type="EMBL" id="CM008974">
    <property type="protein sequence ID" value="PNW73559.1"/>
    <property type="molecule type" value="Genomic_DNA"/>
</dbReference>
<name>A0A2K3CZ85_CHLRE</name>
<sequence length="189" mass="21069">MPGKFKFTLANPDKFNQEAYLAAVHGTRKLKPPSDVYVGYGPEDMGSAMMIRVQSRQEWNLVLPTDPNKYTLECGFTYGITSRKAIWEYVKPVLLAVCASCPYAFELYWEDADGGDVVEVGRFDAITKSIIVSHRGVPSAAEFEQEAAAQAKAQQQKQQQAAHQHQQQQQQHIQAMQQAANGGPHASRR</sequence>
<dbReference type="InParanoid" id="A0A2K3CZ85"/>
<feature type="compositionally biased region" description="Low complexity" evidence="1">
    <location>
        <begin position="144"/>
        <end position="180"/>
    </location>
</feature>
<accession>A0A2K3CZ85</accession>
<evidence type="ECO:0000313" key="2">
    <source>
        <dbReference type="EMBL" id="PNW73559.1"/>
    </source>
</evidence>
<dbReference type="Proteomes" id="UP000006906">
    <property type="component" value="Chromosome 13"/>
</dbReference>
<proteinExistence type="predicted"/>
<dbReference type="GeneID" id="5718995"/>
<organism evidence="2 3">
    <name type="scientific">Chlamydomonas reinhardtii</name>
    <name type="common">Chlamydomonas smithii</name>
    <dbReference type="NCBI Taxonomy" id="3055"/>
    <lineage>
        <taxon>Eukaryota</taxon>
        <taxon>Viridiplantae</taxon>
        <taxon>Chlorophyta</taxon>
        <taxon>core chlorophytes</taxon>
        <taxon>Chlorophyceae</taxon>
        <taxon>CS clade</taxon>
        <taxon>Chlamydomonadales</taxon>
        <taxon>Chlamydomonadaceae</taxon>
        <taxon>Chlamydomonas</taxon>
    </lineage>
</organism>
<reference evidence="2 3" key="1">
    <citation type="journal article" date="2007" name="Science">
        <title>The Chlamydomonas genome reveals the evolution of key animal and plant functions.</title>
        <authorList>
            <person name="Merchant S.S."/>
            <person name="Prochnik S.E."/>
            <person name="Vallon O."/>
            <person name="Harris E.H."/>
            <person name="Karpowicz S.J."/>
            <person name="Witman G.B."/>
            <person name="Terry A."/>
            <person name="Salamov A."/>
            <person name="Fritz-Laylin L.K."/>
            <person name="Marechal-Drouard L."/>
            <person name="Marshall W.F."/>
            <person name="Qu L.H."/>
            <person name="Nelson D.R."/>
            <person name="Sanderfoot A.A."/>
            <person name="Spalding M.H."/>
            <person name="Kapitonov V.V."/>
            <person name="Ren Q."/>
            <person name="Ferris P."/>
            <person name="Lindquist E."/>
            <person name="Shapiro H."/>
            <person name="Lucas S.M."/>
            <person name="Grimwood J."/>
            <person name="Schmutz J."/>
            <person name="Cardol P."/>
            <person name="Cerutti H."/>
            <person name="Chanfreau G."/>
            <person name="Chen C.L."/>
            <person name="Cognat V."/>
            <person name="Croft M.T."/>
            <person name="Dent R."/>
            <person name="Dutcher S."/>
            <person name="Fernandez E."/>
            <person name="Fukuzawa H."/>
            <person name="Gonzalez-Ballester D."/>
            <person name="Gonzalez-Halphen D."/>
            <person name="Hallmann A."/>
            <person name="Hanikenne M."/>
            <person name="Hippler M."/>
            <person name="Inwood W."/>
            <person name="Jabbari K."/>
            <person name="Kalanon M."/>
            <person name="Kuras R."/>
            <person name="Lefebvre P.A."/>
            <person name="Lemaire S.D."/>
            <person name="Lobanov A.V."/>
            <person name="Lohr M."/>
            <person name="Manuell A."/>
            <person name="Meier I."/>
            <person name="Mets L."/>
            <person name="Mittag M."/>
            <person name="Mittelmeier T."/>
            <person name="Moroney J.V."/>
            <person name="Moseley J."/>
            <person name="Napoli C."/>
            <person name="Nedelcu A.M."/>
            <person name="Niyogi K."/>
            <person name="Novoselov S.V."/>
            <person name="Paulsen I.T."/>
            <person name="Pazour G."/>
            <person name="Purton S."/>
            <person name="Ral J.P."/>
            <person name="Riano-Pachon D.M."/>
            <person name="Riekhof W."/>
            <person name="Rymarquis L."/>
            <person name="Schroda M."/>
            <person name="Stern D."/>
            <person name="Umen J."/>
            <person name="Willows R."/>
            <person name="Wilson N."/>
            <person name="Zimmer S.L."/>
            <person name="Allmer J."/>
            <person name="Balk J."/>
            <person name="Bisova K."/>
            <person name="Chen C.J."/>
            <person name="Elias M."/>
            <person name="Gendler K."/>
            <person name="Hauser C."/>
            <person name="Lamb M.R."/>
            <person name="Ledford H."/>
            <person name="Long J.C."/>
            <person name="Minagawa J."/>
            <person name="Page M.D."/>
            <person name="Pan J."/>
            <person name="Pootakham W."/>
            <person name="Roje S."/>
            <person name="Rose A."/>
            <person name="Stahlberg E."/>
            <person name="Terauchi A.M."/>
            <person name="Yang P."/>
            <person name="Ball S."/>
            <person name="Bowler C."/>
            <person name="Dieckmann C.L."/>
            <person name="Gladyshev V.N."/>
            <person name="Green P."/>
            <person name="Jorgensen R."/>
            <person name="Mayfield S."/>
            <person name="Mueller-Roeber B."/>
            <person name="Rajamani S."/>
            <person name="Sayre R.T."/>
            <person name="Brokstein P."/>
            <person name="Dubchak I."/>
            <person name="Goodstein D."/>
            <person name="Hornick L."/>
            <person name="Huang Y.W."/>
            <person name="Jhaveri J."/>
            <person name="Luo Y."/>
            <person name="Martinez D."/>
            <person name="Ngau W.C."/>
            <person name="Otillar B."/>
            <person name="Poliakov A."/>
            <person name="Porter A."/>
            <person name="Szajkowski L."/>
            <person name="Werner G."/>
            <person name="Zhou K."/>
            <person name="Grigoriev I.V."/>
            <person name="Rokhsar D.S."/>
            <person name="Grossman A.R."/>
        </authorList>
    </citation>
    <scope>NUCLEOTIDE SEQUENCE [LARGE SCALE GENOMIC DNA]</scope>
    <source>
        <strain evidence="3">CC-503</strain>
    </source>
</reference>
<gene>
    <name evidence="2" type="ORF">CHLRE_13g563950v5</name>
</gene>
<dbReference type="AlphaFoldDB" id="A0A2K3CZ85"/>
<keyword evidence="3" id="KW-1185">Reference proteome</keyword>
<dbReference type="KEGG" id="cre:CHLRE_13g563950v5"/>
<dbReference type="OMA" id="ECGFTYG"/>
<feature type="region of interest" description="Disordered" evidence="1">
    <location>
        <begin position="144"/>
        <end position="189"/>
    </location>
</feature>
<evidence type="ECO:0000256" key="1">
    <source>
        <dbReference type="SAM" id="MobiDB-lite"/>
    </source>
</evidence>
<protein>
    <submittedName>
        <fullName evidence="2">Uncharacterized protein</fullName>
    </submittedName>
</protein>
<dbReference type="Gramene" id="PNW73559">
    <property type="protein sequence ID" value="PNW73559"/>
    <property type="gene ID" value="CHLRE_13g563950v5"/>
</dbReference>
<dbReference type="RefSeq" id="XP_042917201.1">
    <property type="nucleotide sequence ID" value="XM_043069226.1"/>
</dbReference>